<gene>
    <name evidence="1" type="ORF">TrLO_g136</name>
</gene>
<dbReference type="AlphaFoldDB" id="A0A9W7BZV6"/>
<name>A0A9W7BZV6_9STRA</name>
<dbReference type="EMBL" id="BRXW01000010">
    <property type="protein sequence ID" value="GMH99396.1"/>
    <property type="molecule type" value="Genomic_DNA"/>
</dbReference>
<dbReference type="Proteomes" id="UP001165122">
    <property type="component" value="Unassembled WGS sequence"/>
</dbReference>
<accession>A0A9W7BZV6</accession>
<evidence type="ECO:0000313" key="2">
    <source>
        <dbReference type="Proteomes" id="UP001165122"/>
    </source>
</evidence>
<evidence type="ECO:0000313" key="1">
    <source>
        <dbReference type="EMBL" id="GMH99396.1"/>
    </source>
</evidence>
<dbReference type="OrthoDB" id="46175at2759"/>
<proteinExistence type="predicted"/>
<reference evidence="2" key="1">
    <citation type="journal article" date="2023" name="Commun. Biol.">
        <title>Genome analysis of Parmales, the sister group of diatoms, reveals the evolutionary specialization of diatoms from phago-mixotrophs to photoautotrophs.</title>
        <authorList>
            <person name="Ban H."/>
            <person name="Sato S."/>
            <person name="Yoshikawa S."/>
            <person name="Yamada K."/>
            <person name="Nakamura Y."/>
            <person name="Ichinomiya M."/>
            <person name="Sato N."/>
            <person name="Blanc-Mathieu R."/>
            <person name="Endo H."/>
            <person name="Kuwata A."/>
            <person name="Ogata H."/>
        </authorList>
    </citation>
    <scope>NUCLEOTIDE SEQUENCE [LARGE SCALE GENOMIC DNA]</scope>
    <source>
        <strain evidence="2">NIES 3700</strain>
    </source>
</reference>
<keyword evidence="2" id="KW-1185">Reference proteome</keyword>
<protein>
    <submittedName>
        <fullName evidence="1">Uncharacterized protein</fullName>
    </submittedName>
</protein>
<sequence>MWKATWKATRNASSMNAIIECAVEHPVKSDVKSDVKERAVCVTDGSNPLLAFSLKALETELEQSRSTTPQTSIPKTRSLYFSQLKKLLPPDKLQAFDTRLSLQEYLRDHAPPVLMSFLRKQHLTCDILSFYLAQDSKMLSKIVKLTSNPSLESLRSTFKLSDSKPSPPSIESLLKPIPSIPSSETYLTSELNYAGSYISNPWLGMLWMESLKKYEIYTEEYIKTLTSEIKKSYGEDLMIHEVGAGSGDLSKGIEDLNKRWLKITASDDNSWGLTSSSLVQRLDVKTAVTNLNEEDKNVIIVSWMPQGVDWTKMFREKGVEGYVLVGEFWDGCCGCNWESWGNPEFKTITHDPNDTIPPYEKDGYECFQIETEQVSRYCTTNDRRTGTWFFRKKN</sequence>
<organism evidence="1 2">
    <name type="scientific">Triparma laevis f. longispina</name>
    <dbReference type="NCBI Taxonomy" id="1714387"/>
    <lineage>
        <taxon>Eukaryota</taxon>
        <taxon>Sar</taxon>
        <taxon>Stramenopiles</taxon>
        <taxon>Ochrophyta</taxon>
        <taxon>Bolidophyceae</taxon>
        <taxon>Parmales</taxon>
        <taxon>Triparmaceae</taxon>
        <taxon>Triparma</taxon>
    </lineage>
</organism>
<comment type="caution">
    <text evidence="1">The sequence shown here is derived from an EMBL/GenBank/DDBJ whole genome shotgun (WGS) entry which is preliminary data.</text>
</comment>